<evidence type="ECO:0000259" key="3">
    <source>
        <dbReference type="PROSITE" id="PS51781"/>
    </source>
</evidence>
<organism evidence="4 5">
    <name type="scientific">Methylobrevis pamukkalensis</name>
    <dbReference type="NCBI Taxonomy" id="1439726"/>
    <lineage>
        <taxon>Bacteria</taxon>
        <taxon>Pseudomonadati</taxon>
        <taxon>Pseudomonadota</taxon>
        <taxon>Alphaproteobacteria</taxon>
        <taxon>Hyphomicrobiales</taxon>
        <taxon>Pleomorphomonadaceae</taxon>
        <taxon>Methylobrevis</taxon>
    </lineage>
</organism>
<evidence type="ECO:0000313" key="4">
    <source>
        <dbReference type="EMBL" id="ODN68384.1"/>
    </source>
</evidence>
<evidence type="ECO:0000313" key="5">
    <source>
        <dbReference type="Proteomes" id="UP000094622"/>
    </source>
</evidence>
<dbReference type="EMBL" id="MCRJ01000192">
    <property type="protein sequence ID" value="ODN68384.1"/>
    <property type="molecule type" value="Genomic_DNA"/>
</dbReference>
<dbReference type="AlphaFoldDB" id="A0A1E3GWL2"/>
<comment type="caution">
    <text evidence="4">The sequence shown here is derived from an EMBL/GenBank/DDBJ whole genome shotgun (WGS) entry which is preliminary data.</text>
</comment>
<evidence type="ECO:0000256" key="2">
    <source>
        <dbReference type="SAM" id="SignalP"/>
    </source>
</evidence>
<dbReference type="Proteomes" id="UP000094622">
    <property type="component" value="Unassembled WGS sequence"/>
</dbReference>
<dbReference type="PATRIC" id="fig|1439726.3.peg.4585"/>
<proteinExistence type="predicted"/>
<feature type="domain" description="SH3b" evidence="3">
    <location>
        <begin position="18"/>
        <end position="88"/>
    </location>
</feature>
<feature type="compositionally biased region" description="Basic and acidic residues" evidence="1">
    <location>
        <begin position="140"/>
        <end position="202"/>
    </location>
</feature>
<dbReference type="Pfam" id="PF08239">
    <property type="entry name" value="SH3_3"/>
    <property type="match status" value="1"/>
</dbReference>
<protein>
    <submittedName>
        <fullName evidence="4">Bacterial SH3 domain protein</fullName>
    </submittedName>
</protein>
<dbReference type="SMART" id="SM00287">
    <property type="entry name" value="SH3b"/>
    <property type="match status" value="1"/>
</dbReference>
<dbReference type="Gene3D" id="2.30.30.40">
    <property type="entry name" value="SH3 Domains"/>
    <property type="match status" value="1"/>
</dbReference>
<dbReference type="PROSITE" id="PS51781">
    <property type="entry name" value="SH3B"/>
    <property type="match status" value="1"/>
</dbReference>
<feature type="chain" id="PRO_5009128815" evidence="2">
    <location>
        <begin position="25"/>
        <end position="231"/>
    </location>
</feature>
<accession>A0A1E3GWL2</accession>
<dbReference type="RefSeq" id="WP_069308413.1">
    <property type="nucleotide sequence ID" value="NZ_MCRJ01000192.1"/>
</dbReference>
<sequence>MKTRLLAVLALLIGLMVPTTGAFAAFQAYATGNVNLRAGPSTQYPRITTLRVGEPLTVYGCLSGWSWCDVNWRGYRGWVSGRYLEAVYSGRRVIVPNYAPRLGVPVIRFDFDGYWGNHYRRYPFYRDHDRYRYYGRPAHSRPDYRPPRPDRPDYRPPRPDRDRDWYRDRDRDRDRPRADRPDRDRPDRPRPDRNRVELRDRGLPGVVDRSPTKRQQERVCVDNRGREVRCR</sequence>
<keyword evidence="2" id="KW-0732">Signal</keyword>
<feature type="compositionally biased region" description="Basic and acidic residues" evidence="1">
    <location>
        <begin position="210"/>
        <end position="231"/>
    </location>
</feature>
<keyword evidence="5" id="KW-1185">Reference proteome</keyword>
<feature type="signal peptide" evidence="2">
    <location>
        <begin position="1"/>
        <end position="24"/>
    </location>
</feature>
<evidence type="ECO:0000256" key="1">
    <source>
        <dbReference type="SAM" id="MobiDB-lite"/>
    </source>
</evidence>
<gene>
    <name evidence="4" type="ORF">A6302_04318</name>
</gene>
<dbReference type="InterPro" id="IPR003646">
    <property type="entry name" value="SH3-like_bac-type"/>
</dbReference>
<feature type="region of interest" description="Disordered" evidence="1">
    <location>
        <begin position="136"/>
        <end position="231"/>
    </location>
</feature>
<reference evidence="4 5" key="1">
    <citation type="submission" date="2016-07" db="EMBL/GenBank/DDBJ databases">
        <title>Draft Genome Sequence of Methylobrevis pamukkalensis PK2.</title>
        <authorList>
            <person name="Vasilenko O.V."/>
            <person name="Doronina N.V."/>
            <person name="Shmareva M.N."/>
            <person name="Tarlachkov S.V."/>
            <person name="Mustakhimov I."/>
            <person name="Trotsenko Y.A."/>
        </authorList>
    </citation>
    <scope>NUCLEOTIDE SEQUENCE [LARGE SCALE GENOMIC DNA]</scope>
    <source>
        <strain evidence="4 5">PK2</strain>
    </source>
</reference>
<name>A0A1E3GWL2_9HYPH</name>